<name>A0ABQ4YFV2_9ASTR</name>
<organism evidence="1 2">
    <name type="scientific">Tanacetum coccineum</name>
    <dbReference type="NCBI Taxonomy" id="301880"/>
    <lineage>
        <taxon>Eukaryota</taxon>
        <taxon>Viridiplantae</taxon>
        <taxon>Streptophyta</taxon>
        <taxon>Embryophyta</taxon>
        <taxon>Tracheophyta</taxon>
        <taxon>Spermatophyta</taxon>
        <taxon>Magnoliopsida</taxon>
        <taxon>eudicotyledons</taxon>
        <taxon>Gunneridae</taxon>
        <taxon>Pentapetalae</taxon>
        <taxon>asterids</taxon>
        <taxon>campanulids</taxon>
        <taxon>Asterales</taxon>
        <taxon>Asteraceae</taxon>
        <taxon>Asteroideae</taxon>
        <taxon>Anthemideae</taxon>
        <taxon>Anthemidinae</taxon>
        <taxon>Tanacetum</taxon>
    </lineage>
</organism>
<gene>
    <name evidence="1" type="ORF">Tco_0726544</name>
</gene>
<dbReference type="EMBL" id="BQNB010010392">
    <property type="protein sequence ID" value="GJS76663.1"/>
    <property type="molecule type" value="Genomic_DNA"/>
</dbReference>
<reference evidence="1" key="1">
    <citation type="journal article" date="2022" name="Int. J. Mol. Sci.">
        <title>Draft Genome of Tanacetum Coccineum: Genomic Comparison of Closely Related Tanacetum-Family Plants.</title>
        <authorList>
            <person name="Yamashiro T."/>
            <person name="Shiraishi A."/>
            <person name="Nakayama K."/>
            <person name="Satake H."/>
        </authorList>
    </citation>
    <scope>NUCLEOTIDE SEQUENCE</scope>
</reference>
<proteinExistence type="predicted"/>
<keyword evidence="2" id="KW-1185">Reference proteome</keyword>
<accession>A0ABQ4YFV2</accession>
<sequence>MPTEMELVLEQTQQGTSHEVLVDLTIEFLSSRFSMKDMEDADVILDIRIKHERNRISISQSYYIEKKQTCITSSTIKSEFVAFIAVGKEAEWLKNLILEISLWPKPIAHISISCDSATTLAKDYSQMYNEKSRHLGVRHRMIHELIMKWVVSIEFVRSQQNLDDHLTKALVRDLVLKSAKGTSLNVTPPNWIAT</sequence>
<comment type="caution">
    <text evidence="1">The sequence shown here is derived from an EMBL/GenBank/DDBJ whole genome shotgun (WGS) entry which is preliminary data.</text>
</comment>
<evidence type="ECO:0000313" key="2">
    <source>
        <dbReference type="Proteomes" id="UP001151760"/>
    </source>
</evidence>
<dbReference type="Proteomes" id="UP001151760">
    <property type="component" value="Unassembled WGS sequence"/>
</dbReference>
<dbReference type="CDD" id="cd09272">
    <property type="entry name" value="RNase_HI_RT_Ty1"/>
    <property type="match status" value="1"/>
</dbReference>
<evidence type="ECO:0008006" key="3">
    <source>
        <dbReference type="Google" id="ProtNLM"/>
    </source>
</evidence>
<evidence type="ECO:0000313" key="1">
    <source>
        <dbReference type="EMBL" id="GJS76663.1"/>
    </source>
</evidence>
<reference evidence="1" key="2">
    <citation type="submission" date="2022-01" db="EMBL/GenBank/DDBJ databases">
        <authorList>
            <person name="Yamashiro T."/>
            <person name="Shiraishi A."/>
            <person name="Satake H."/>
            <person name="Nakayama K."/>
        </authorList>
    </citation>
    <scope>NUCLEOTIDE SEQUENCE</scope>
</reference>
<protein>
    <recommendedName>
        <fullName evidence="3">Zinc finger, CCHC-type</fullName>
    </recommendedName>
</protein>